<dbReference type="PANTHER" id="PTHR11362:SF82">
    <property type="entry name" value="PHOSPHATIDYLETHANOLAMINE-BINDING PROTEIN 4"/>
    <property type="match status" value="1"/>
</dbReference>
<name>A0A1W4WNX3_AGRPL</name>
<dbReference type="InterPro" id="IPR036610">
    <property type="entry name" value="PEBP-like_sf"/>
</dbReference>
<dbReference type="FunFam" id="3.90.280.10:FF:000006">
    <property type="entry name" value="protein D3"/>
    <property type="match status" value="1"/>
</dbReference>
<evidence type="ECO:0000313" key="2">
    <source>
        <dbReference type="RefSeq" id="XP_018322172.1"/>
    </source>
</evidence>
<dbReference type="OrthoDB" id="2506647at2759"/>
<keyword evidence="1" id="KW-1185">Reference proteome</keyword>
<dbReference type="RefSeq" id="XP_018322172.1">
    <property type="nucleotide sequence ID" value="XM_018466670.2"/>
</dbReference>
<dbReference type="Pfam" id="PF01161">
    <property type="entry name" value="PBP"/>
    <property type="match status" value="1"/>
</dbReference>
<sequence length="180" mass="20380">MTMEKHGVVPDVIDTVPEKLLEVVYDDGVNVDGGNKLTPTIVKDAPQVKWEAESDTYYLLCMTDPDAPSRKFPKAREWHHWLIGNIPGNDISKGQVLSEYIGAAPPPDTGFHRYVILVYKQPTKLKFDEKKLTNKSSMGREKFAIRNFAKKYNLGEPIAGNFFQAKYDNYVPTIYKQIGA</sequence>
<proteinExistence type="predicted"/>
<reference evidence="2" key="1">
    <citation type="submission" date="2025-08" db="UniProtKB">
        <authorList>
            <consortium name="RefSeq"/>
        </authorList>
    </citation>
    <scope>IDENTIFICATION</scope>
    <source>
        <tissue evidence="2">Entire body</tissue>
    </source>
</reference>
<dbReference type="InterPro" id="IPR035810">
    <property type="entry name" value="PEBP_euk"/>
</dbReference>
<accession>A0A1W4WNX3</accession>
<dbReference type="PANTHER" id="PTHR11362">
    <property type="entry name" value="PHOSPHATIDYLETHANOLAMINE-BINDING PROTEIN"/>
    <property type="match status" value="1"/>
</dbReference>
<dbReference type="InterPro" id="IPR008914">
    <property type="entry name" value="PEBP"/>
</dbReference>
<dbReference type="STRING" id="224129.A0A1W4WNX3"/>
<dbReference type="InParanoid" id="A0A1W4WNX3"/>
<organism evidence="1 2">
    <name type="scientific">Agrilus planipennis</name>
    <name type="common">Emerald ash borer</name>
    <name type="synonym">Agrilus marcopoli</name>
    <dbReference type="NCBI Taxonomy" id="224129"/>
    <lineage>
        <taxon>Eukaryota</taxon>
        <taxon>Metazoa</taxon>
        <taxon>Ecdysozoa</taxon>
        <taxon>Arthropoda</taxon>
        <taxon>Hexapoda</taxon>
        <taxon>Insecta</taxon>
        <taxon>Pterygota</taxon>
        <taxon>Neoptera</taxon>
        <taxon>Endopterygota</taxon>
        <taxon>Coleoptera</taxon>
        <taxon>Polyphaga</taxon>
        <taxon>Elateriformia</taxon>
        <taxon>Buprestoidea</taxon>
        <taxon>Buprestidae</taxon>
        <taxon>Agrilinae</taxon>
        <taxon>Agrilus</taxon>
    </lineage>
</organism>
<gene>
    <name evidence="2" type="primary">LOC108734904</name>
</gene>
<dbReference type="Proteomes" id="UP000192223">
    <property type="component" value="Unplaced"/>
</dbReference>
<dbReference type="KEGG" id="apln:108734904"/>
<dbReference type="GeneID" id="108734904"/>
<protein>
    <submittedName>
        <fullName evidence="2">Protein D2-like</fullName>
    </submittedName>
</protein>
<dbReference type="Gene3D" id="3.90.280.10">
    <property type="entry name" value="PEBP-like"/>
    <property type="match status" value="1"/>
</dbReference>
<dbReference type="SUPFAM" id="SSF49777">
    <property type="entry name" value="PEBP-like"/>
    <property type="match status" value="1"/>
</dbReference>
<dbReference type="AlphaFoldDB" id="A0A1W4WNX3"/>
<evidence type="ECO:0000313" key="1">
    <source>
        <dbReference type="Proteomes" id="UP000192223"/>
    </source>
</evidence>
<dbReference type="CDD" id="cd00866">
    <property type="entry name" value="PEBP_euk"/>
    <property type="match status" value="1"/>
</dbReference>